<comment type="caution">
    <text evidence="1">The sequence shown here is derived from an EMBL/GenBank/DDBJ whole genome shotgun (WGS) entry which is preliminary data.</text>
</comment>
<proteinExistence type="predicted"/>
<reference evidence="1" key="1">
    <citation type="submission" date="2022-10" db="EMBL/GenBank/DDBJ databases">
        <authorList>
            <person name="Hyden B.L."/>
            <person name="Feng K."/>
            <person name="Yates T."/>
            <person name="Jawdy S."/>
            <person name="Smart L.B."/>
            <person name="Muchero W."/>
        </authorList>
    </citation>
    <scope>NUCLEOTIDE SEQUENCE</scope>
    <source>
        <tissue evidence="1">Shoot tip</tissue>
    </source>
</reference>
<name>A0AAD6J8U1_9ROSI</name>
<protein>
    <submittedName>
        <fullName evidence="1">Uncharacterized protein</fullName>
    </submittedName>
</protein>
<dbReference type="EMBL" id="JAPFFJ010000598">
    <property type="protein sequence ID" value="KAJ6392574.1"/>
    <property type="molecule type" value="Genomic_DNA"/>
</dbReference>
<gene>
    <name evidence="1" type="ORF">OIU84_023943</name>
</gene>
<reference evidence="1" key="2">
    <citation type="journal article" date="2023" name="Int. J. Mol. Sci.">
        <title>De Novo Assembly and Annotation of 11 Diverse Shrub Willow (Salix) Genomes Reveals Novel Gene Organization in Sex-Linked Regions.</title>
        <authorList>
            <person name="Hyden B."/>
            <person name="Feng K."/>
            <person name="Yates T.B."/>
            <person name="Jawdy S."/>
            <person name="Cereghino C."/>
            <person name="Smart L.B."/>
            <person name="Muchero W."/>
        </authorList>
    </citation>
    <scope>NUCLEOTIDE SEQUENCE</scope>
    <source>
        <tissue evidence="1">Shoot tip</tissue>
    </source>
</reference>
<organism evidence="1 2">
    <name type="scientific">Salix udensis</name>
    <dbReference type="NCBI Taxonomy" id="889485"/>
    <lineage>
        <taxon>Eukaryota</taxon>
        <taxon>Viridiplantae</taxon>
        <taxon>Streptophyta</taxon>
        <taxon>Embryophyta</taxon>
        <taxon>Tracheophyta</taxon>
        <taxon>Spermatophyta</taxon>
        <taxon>Magnoliopsida</taxon>
        <taxon>eudicotyledons</taxon>
        <taxon>Gunneridae</taxon>
        <taxon>Pentapetalae</taxon>
        <taxon>rosids</taxon>
        <taxon>fabids</taxon>
        <taxon>Malpighiales</taxon>
        <taxon>Salicaceae</taxon>
        <taxon>Saliceae</taxon>
        <taxon>Salix</taxon>
    </lineage>
</organism>
<evidence type="ECO:0000313" key="1">
    <source>
        <dbReference type="EMBL" id="KAJ6392574.1"/>
    </source>
</evidence>
<evidence type="ECO:0000313" key="2">
    <source>
        <dbReference type="Proteomes" id="UP001162972"/>
    </source>
</evidence>
<dbReference type="Proteomes" id="UP001162972">
    <property type="component" value="Unassembled WGS sequence"/>
</dbReference>
<dbReference type="AlphaFoldDB" id="A0AAD6J8U1"/>
<keyword evidence="2" id="KW-1185">Reference proteome</keyword>
<accession>A0AAD6J8U1</accession>
<sequence length="98" mass="10364">MITSTLLHPRLSSFGSTSGLIRGSSSPLDAGHTKCHRGSALDFTSKNSTSAPIGSLPPKYGCTRITPARLTPDNFSWPHLIASWCAMLAPALSPARKT</sequence>